<evidence type="ECO:0000313" key="2">
    <source>
        <dbReference type="EMBL" id="AHZ46197.1"/>
    </source>
</evidence>
<dbReference type="Pfam" id="PF07993">
    <property type="entry name" value="NAD_binding_4"/>
    <property type="match status" value="1"/>
</dbReference>
<dbReference type="EMBL" id="KJ508014">
    <property type="protein sequence ID" value="AHZ46197.1"/>
    <property type="molecule type" value="Genomic_DNA"/>
</dbReference>
<dbReference type="SUPFAM" id="SSF51735">
    <property type="entry name" value="NAD(P)-binding Rossmann-fold domains"/>
    <property type="match status" value="1"/>
</dbReference>
<evidence type="ECO:0000259" key="1">
    <source>
        <dbReference type="Pfam" id="PF07993"/>
    </source>
</evidence>
<name>A0A059U282_9BACT</name>
<dbReference type="AlphaFoldDB" id="A0A059U282"/>
<proteinExistence type="predicted"/>
<protein>
    <submittedName>
        <fullName evidence="2">Dehydrogenase</fullName>
    </submittedName>
</protein>
<gene>
    <name evidence="2" type="ORF">1e11</name>
</gene>
<accession>A0A059U282</accession>
<organism evidence="2">
    <name type="scientific">uncultured bacterium N27-1E</name>
    <dbReference type="NCBI Taxonomy" id="1497526"/>
    <lineage>
        <taxon>Bacteria</taxon>
        <taxon>environmental samples</taxon>
    </lineage>
</organism>
<sequence>MQRLVVTGATGALAPFLIHALLHENPGSSFEFVCIGRRAAGLARERVRARIEAICPGCARRVVAPRFRFIQGDLRDPIRYGGPADAVWHFAADIRWQPEAADAVFAANVGGTKHILDLCERSGATLYHVSTAYTCGRRTGTILEDELLCGQDFRNAYEASKAQAEQDVRTWLRDHPGMVFRPSIVMGDTRTGLALAFHGLYMPVSVLWKLREAARERLGSPDGPIELPLEVPCYTGESRINVVGADYVTSLAIELSRKPESLGRTFHLTHPNPPTMKTMIESCTSVLDMRGVRLVDKGASALDALTEMARGFDDSILDLFMTNLPYLADLHPHFDMRNVKEVCGSVPAHTPLDRDAWERIYRFAIERRFRSIE</sequence>
<feature type="domain" description="Thioester reductase (TE)" evidence="1">
    <location>
        <begin position="6"/>
        <end position="203"/>
    </location>
</feature>
<reference evidence="2" key="1">
    <citation type="submission" date="2014-02" db="EMBL/GenBank/DDBJ databases">
        <title>Screening of novel PKS from marine sediment.</title>
        <authorList>
            <person name="Xie F."/>
            <person name="Fu C."/>
            <person name="Dai H."/>
            <person name="Zhang L."/>
        </authorList>
    </citation>
    <scope>NUCLEOTIDE SEQUENCE</scope>
</reference>
<dbReference type="Gene3D" id="3.40.50.720">
    <property type="entry name" value="NAD(P)-binding Rossmann-like Domain"/>
    <property type="match status" value="1"/>
</dbReference>
<dbReference type="PANTHER" id="PTHR43000">
    <property type="entry name" value="DTDP-D-GLUCOSE 4,6-DEHYDRATASE-RELATED"/>
    <property type="match status" value="1"/>
</dbReference>
<dbReference type="InterPro" id="IPR036291">
    <property type="entry name" value="NAD(P)-bd_dom_sf"/>
</dbReference>
<dbReference type="InterPro" id="IPR013120">
    <property type="entry name" value="FAR_NAD-bd"/>
</dbReference>